<feature type="region of interest" description="Disordered" evidence="1">
    <location>
        <begin position="40"/>
        <end position="62"/>
    </location>
</feature>
<evidence type="ECO:0000256" key="1">
    <source>
        <dbReference type="SAM" id="MobiDB-lite"/>
    </source>
</evidence>
<dbReference type="Gramene" id="RZC53772">
    <property type="protein sequence ID" value="RZC53772"/>
    <property type="gene ID" value="C5167_012636"/>
</dbReference>
<keyword evidence="3" id="KW-1185">Reference proteome</keyword>
<dbReference type="Proteomes" id="UP000316621">
    <property type="component" value="Chromosome 3"/>
</dbReference>
<evidence type="ECO:0000313" key="3">
    <source>
        <dbReference type="Proteomes" id="UP000316621"/>
    </source>
</evidence>
<dbReference type="EMBL" id="CM010717">
    <property type="protein sequence ID" value="RZC53772.1"/>
    <property type="molecule type" value="Genomic_DNA"/>
</dbReference>
<accession>A0A4Y7J161</accession>
<dbReference type="AlphaFoldDB" id="A0A4Y7J161"/>
<name>A0A4Y7J161_PAPSO</name>
<reference evidence="2 3" key="1">
    <citation type="journal article" date="2018" name="Science">
        <title>The opium poppy genome and morphinan production.</title>
        <authorList>
            <person name="Guo L."/>
            <person name="Winzer T."/>
            <person name="Yang X."/>
            <person name="Li Y."/>
            <person name="Ning Z."/>
            <person name="He Z."/>
            <person name="Teodor R."/>
            <person name="Lu Y."/>
            <person name="Bowser T.A."/>
            <person name="Graham I.A."/>
            <person name="Ye K."/>
        </authorList>
    </citation>
    <scope>NUCLEOTIDE SEQUENCE [LARGE SCALE GENOMIC DNA]</scope>
    <source>
        <strain evidence="3">cv. HN1</strain>
        <tissue evidence="2">Leaves</tissue>
    </source>
</reference>
<proteinExistence type="predicted"/>
<protein>
    <submittedName>
        <fullName evidence="2">Uncharacterized protein</fullName>
    </submittedName>
</protein>
<sequence>MHDPPLISSCLESESMRRRKRPVFRLSKVKVKVNAGFLPSKKGAPFRTTMKRKRGPPSGPPSKKILLSVYLVN</sequence>
<organism evidence="2 3">
    <name type="scientific">Papaver somniferum</name>
    <name type="common">Opium poppy</name>
    <dbReference type="NCBI Taxonomy" id="3469"/>
    <lineage>
        <taxon>Eukaryota</taxon>
        <taxon>Viridiplantae</taxon>
        <taxon>Streptophyta</taxon>
        <taxon>Embryophyta</taxon>
        <taxon>Tracheophyta</taxon>
        <taxon>Spermatophyta</taxon>
        <taxon>Magnoliopsida</taxon>
        <taxon>Ranunculales</taxon>
        <taxon>Papaveraceae</taxon>
        <taxon>Papaveroideae</taxon>
        <taxon>Papaver</taxon>
    </lineage>
</organism>
<gene>
    <name evidence="2" type="ORF">C5167_012636</name>
</gene>
<evidence type="ECO:0000313" key="2">
    <source>
        <dbReference type="EMBL" id="RZC53772.1"/>
    </source>
</evidence>